<keyword evidence="5" id="KW-1185">Reference proteome</keyword>
<evidence type="ECO:0000313" key="4">
    <source>
        <dbReference type="EMBL" id="CAK9440163.1"/>
    </source>
</evidence>
<evidence type="ECO:0000256" key="1">
    <source>
        <dbReference type="ARBA" id="ARBA00010307"/>
    </source>
</evidence>
<protein>
    <recommendedName>
        <fullName evidence="6">Mog1p/PsbP-like protein</fullName>
    </recommendedName>
</protein>
<dbReference type="InterPro" id="IPR016123">
    <property type="entry name" value="Mog1/PsbP_a/b/a-sand"/>
</dbReference>
<gene>
    <name evidence="4" type="ORF">LODBEIA_P42630</name>
</gene>
<proteinExistence type="inferred from homology"/>
<evidence type="ECO:0000313" key="5">
    <source>
        <dbReference type="Proteomes" id="UP001497383"/>
    </source>
</evidence>
<dbReference type="Gene3D" id="3.40.1000.10">
    <property type="entry name" value="Mog1/PsbP, alpha/beta/alpha sandwich"/>
    <property type="match status" value="1"/>
</dbReference>
<evidence type="ECO:0000256" key="2">
    <source>
        <dbReference type="ARBA" id="ARBA00022448"/>
    </source>
</evidence>
<keyword evidence="2" id="KW-0813">Transport</keyword>
<dbReference type="InterPro" id="IPR007681">
    <property type="entry name" value="Mog1"/>
</dbReference>
<dbReference type="RefSeq" id="XP_066831201.1">
    <property type="nucleotide sequence ID" value="XM_066974465.1"/>
</dbReference>
<reference evidence="4 5" key="1">
    <citation type="submission" date="2024-03" db="EMBL/GenBank/DDBJ databases">
        <authorList>
            <person name="Brejova B."/>
        </authorList>
    </citation>
    <scope>NUCLEOTIDE SEQUENCE [LARGE SCALE GENOMIC DNA]</scope>
    <source>
        <strain evidence="4 5">CBS 14171</strain>
    </source>
</reference>
<dbReference type="GeneID" id="92209459"/>
<sequence length="213" mass="24268">MATDKLYGGAIEIAKLPPSFIDVSTIRQVPDTQEVFIHQIPDDATTESAVCYDQSLIFDLLEQVSSVDYAMAIAEHMQDIAPANVENHSVQQVELEGIKRYFSYVSFKPEYKRQEAQGQAQWIILLICLIRLTSVETDVVVQYNIPFKSEDGVKDVEFGKLVQEENAVKDGKDGQKEENEKGKSQVEKLVLENYRFFKNTCESFKVVEWDLFA</sequence>
<comment type="similarity">
    <text evidence="1">Belongs to the MOG1 family.</text>
</comment>
<evidence type="ECO:0000256" key="3">
    <source>
        <dbReference type="ARBA" id="ARBA00022927"/>
    </source>
</evidence>
<accession>A0ABP0ZQ46</accession>
<organism evidence="4 5">
    <name type="scientific">Lodderomyces beijingensis</name>
    <dbReference type="NCBI Taxonomy" id="1775926"/>
    <lineage>
        <taxon>Eukaryota</taxon>
        <taxon>Fungi</taxon>
        <taxon>Dikarya</taxon>
        <taxon>Ascomycota</taxon>
        <taxon>Saccharomycotina</taxon>
        <taxon>Pichiomycetes</taxon>
        <taxon>Debaryomycetaceae</taxon>
        <taxon>Candida/Lodderomyces clade</taxon>
        <taxon>Lodderomyces</taxon>
    </lineage>
</organism>
<dbReference type="Proteomes" id="UP001497383">
    <property type="component" value="Chromosome 5"/>
</dbReference>
<name>A0ABP0ZQ46_9ASCO</name>
<dbReference type="PANTHER" id="PTHR15837">
    <property type="entry name" value="RAN GUANINE NUCLEOTIDE RELEASE FACTOR"/>
    <property type="match status" value="1"/>
</dbReference>
<dbReference type="PANTHER" id="PTHR15837:SF0">
    <property type="entry name" value="RAN GUANINE NUCLEOTIDE RELEASE FACTOR"/>
    <property type="match status" value="1"/>
</dbReference>
<dbReference type="Pfam" id="PF04603">
    <property type="entry name" value="Mog1"/>
    <property type="match status" value="1"/>
</dbReference>
<keyword evidence="3" id="KW-0653">Protein transport</keyword>
<evidence type="ECO:0008006" key="6">
    <source>
        <dbReference type="Google" id="ProtNLM"/>
    </source>
</evidence>
<dbReference type="SUPFAM" id="SSF55724">
    <property type="entry name" value="Mog1p/PsbP-like"/>
    <property type="match status" value="1"/>
</dbReference>
<dbReference type="EMBL" id="OZ022409">
    <property type="protein sequence ID" value="CAK9440163.1"/>
    <property type="molecule type" value="Genomic_DNA"/>
</dbReference>